<evidence type="ECO:0000256" key="4">
    <source>
        <dbReference type="ARBA" id="ARBA00022989"/>
    </source>
</evidence>
<evidence type="ECO:0000313" key="9">
    <source>
        <dbReference type="EMBL" id="KAK3262973.1"/>
    </source>
</evidence>
<keyword evidence="6 8" id="KW-0472">Membrane</keyword>
<dbReference type="Proteomes" id="UP001190700">
    <property type="component" value="Unassembled WGS sequence"/>
</dbReference>
<keyword evidence="3" id="KW-0677">Repeat</keyword>
<keyword evidence="2 8" id="KW-0812">Transmembrane</keyword>
<name>A0AAE0FNH0_9CHLO</name>
<keyword evidence="4 8" id="KW-1133">Transmembrane helix</keyword>
<evidence type="ECO:0000256" key="7">
    <source>
        <dbReference type="SAM" id="MobiDB-lite"/>
    </source>
</evidence>
<evidence type="ECO:0000256" key="2">
    <source>
        <dbReference type="ARBA" id="ARBA00022692"/>
    </source>
</evidence>
<dbReference type="AlphaFoldDB" id="A0AAE0FNH0"/>
<dbReference type="PRINTS" id="PR00762">
    <property type="entry name" value="CLCHANNEL"/>
</dbReference>
<evidence type="ECO:0008006" key="11">
    <source>
        <dbReference type="Google" id="ProtNLM"/>
    </source>
</evidence>
<keyword evidence="5" id="KW-0129">CBS domain</keyword>
<dbReference type="EMBL" id="LGRX02015833">
    <property type="protein sequence ID" value="KAK3262973.1"/>
    <property type="molecule type" value="Genomic_DNA"/>
</dbReference>
<accession>A0AAE0FNH0</accession>
<evidence type="ECO:0000256" key="8">
    <source>
        <dbReference type="SAM" id="Phobius"/>
    </source>
</evidence>
<organism evidence="9 10">
    <name type="scientific">Cymbomonas tetramitiformis</name>
    <dbReference type="NCBI Taxonomy" id="36881"/>
    <lineage>
        <taxon>Eukaryota</taxon>
        <taxon>Viridiplantae</taxon>
        <taxon>Chlorophyta</taxon>
        <taxon>Pyramimonadophyceae</taxon>
        <taxon>Pyramimonadales</taxon>
        <taxon>Pyramimonadaceae</taxon>
        <taxon>Cymbomonas</taxon>
    </lineage>
</organism>
<evidence type="ECO:0000256" key="1">
    <source>
        <dbReference type="ARBA" id="ARBA00004141"/>
    </source>
</evidence>
<evidence type="ECO:0000256" key="3">
    <source>
        <dbReference type="ARBA" id="ARBA00022737"/>
    </source>
</evidence>
<feature type="compositionally biased region" description="Basic and acidic residues" evidence="7">
    <location>
        <begin position="1"/>
        <end position="10"/>
    </location>
</feature>
<dbReference type="SUPFAM" id="SSF81340">
    <property type="entry name" value="Clc chloride channel"/>
    <property type="match status" value="1"/>
</dbReference>
<evidence type="ECO:0000313" key="10">
    <source>
        <dbReference type="Proteomes" id="UP001190700"/>
    </source>
</evidence>
<feature type="region of interest" description="Disordered" evidence="7">
    <location>
        <begin position="1"/>
        <end position="21"/>
    </location>
</feature>
<reference evidence="9 10" key="1">
    <citation type="journal article" date="2015" name="Genome Biol. Evol.">
        <title>Comparative Genomics of a Bacterivorous Green Alga Reveals Evolutionary Causalities and Consequences of Phago-Mixotrophic Mode of Nutrition.</title>
        <authorList>
            <person name="Burns J.A."/>
            <person name="Paasch A."/>
            <person name="Narechania A."/>
            <person name="Kim E."/>
        </authorList>
    </citation>
    <scope>NUCLEOTIDE SEQUENCE [LARGE SCALE GENOMIC DNA]</scope>
    <source>
        <strain evidence="9 10">PLY_AMNH</strain>
    </source>
</reference>
<dbReference type="GO" id="GO:0015108">
    <property type="term" value="F:chloride transmembrane transporter activity"/>
    <property type="evidence" value="ECO:0007669"/>
    <property type="project" value="InterPro"/>
</dbReference>
<dbReference type="InterPro" id="IPR051280">
    <property type="entry name" value="Cl-channel/antiporter"/>
</dbReference>
<dbReference type="PANTHER" id="PTHR11689">
    <property type="entry name" value="CHLORIDE CHANNEL PROTEIN CLC FAMILY MEMBER"/>
    <property type="match status" value="1"/>
</dbReference>
<dbReference type="GO" id="GO:0016020">
    <property type="term" value="C:membrane"/>
    <property type="evidence" value="ECO:0007669"/>
    <property type="project" value="UniProtKB-SubCell"/>
</dbReference>
<dbReference type="InterPro" id="IPR014743">
    <property type="entry name" value="Cl-channel_core"/>
</dbReference>
<gene>
    <name evidence="9" type="ORF">CYMTET_28200</name>
</gene>
<dbReference type="InterPro" id="IPR001807">
    <property type="entry name" value="ClC"/>
</dbReference>
<dbReference type="Gene3D" id="1.10.3080.10">
    <property type="entry name" value="Clc chloride channel"/>
    <property type="match status" value="1"/>
</dbReference>
<feature type="transmembrane region" description="Helical" evidence="8">
    <location>
        <begin position="119"/>
        <end position="139"/>
    </location>
</feature>
<comment type="caution">
    <text evidence="9">The sequence shown here is derived from an EMBL/GenBank/DDBJ whole genome shotgun (WGS) entry which is preliminary data.</text>
</comment>
<evidence type="ECO:0000256" key="6">
    <source>
        <dbReference type="ARBA" id="ARBA00023136"/>
    </source>
</evidence>
<feature type="compositionally biased region" description="Polar residues" evidence="7">
    <location>
        <begin position="11"/>
        <end position="21"/>
    </location>
</feature>
<keyword evidence="10" id="KW-1185">Reference proteome</keyword>
<sequence length="252" mass="26992">MIELSVKDDSTQSLRSRATSSFQMTENPARNLVKSEPEIFFPTRYERTLSTRTVSFLKSTVGFNADSFPYLTETLCVALVGIFTGLLAHMSHLFVNLLALWKMDATYYYIDKGNFAAGWAVYSAIACGCVLVSVACVLLEPTARSSGIPGILALLNGTEMSKVVAFKSLVATSIGTVFSVASGLAVGPEGPLIHIGACIGRQALRLFYNTRSLPRDTIYSFVAVGAGAGARSPPLCSAQGSALPQLDAREWT</sequence>
<protein>
    <recommendedName>
        <fullName evidence="11">Chloride channel protein</fullName>
    </recommendedName>
</protein>
<proteinExistence type="predicted"/>
<dbReference type="Pfam" id="PF00654">
    <property type="entry name" value="Voltage_CLC"/>
    <property type="match status" value="1"/>
</dbReference>
<feature type="transmembrane region" description="Helical" evidence="8">
    <location>
        <begin position="75"/>
        <end position="99"/>
    </location>
</feature>
<evidence type="ECO:0000256" key="5">
    <source>
        <dbReference type="ARBA" id="ARBA00023122"/>
    </source>
</evidence>
<comment type="subcellular location">
    <subcellularLocation>
        <location evidence="1">Membrane</location>
        <topology evidence="1">Multi-pass membrane protein</topology>
    </subcellularLocation>
</comment>